<feature type="transmembrane region" description="Helical" evidence="7">
    <location>
        <begin position="124"/>
        <end position="148"/>
    </location>
</feature>
<proteinExistence type="inferred from homology"/>
<feature type="transmembrane region" description="Helical" evidence="7">
    <location>
        <begin position="198"/>
        <end position="216"/>
    </location>
</feature>
<feature type="transmembrane region" description="Helical" evidence="7">
    <location>
        <begin position="360"/>
        <end position="385"/>
    </location>
</feature>
<evidence type="ECO:0000313" key="8">
    <source>
        <dbReference type="EMBL" id="WDE97185.1"/>
    </source>
</evidence>
<keyword evidence="4 7" id="KW-1133">Transmembrane helix</keyword>
<comment type="subcellular location">
    <subcellularLocation>
        <location evidence="1">Membrane</location>
        <topology evidence="1">Multi-pass membrane protein</topology>
    </subcellularLocation>
</comment>
<feature type="transmembrane region" description="Helical" evidence="7">
    <location>
        <begin position="64"/>
        <end position="83"/>
    </location>
</feature>
<organism evidence="8 9">
    <name type="scientific">Lentisphaera profundi</name>
    <dbReference type="NCBI Taxonomy" id="1658616"/>
    <lineage>
        <taxon>Bacteria</taxon>
        <taxon>Pseudomonadati</taxon>
        <taxon>Lentisphaerota</taxon>
        <taxon>Lentisphaeria</taxon>
        <taxon>Lentisphaerales</taxon>
        <taxon>Lentisphaeraceae</taxon>
        <taxon>Lentisphaera</taxon>
    </lineage>
</organism>
<dbReference type="PANTHER" id="PTHR11819:SF195">
    <property type="entry name" value="SODIUM_GLUCOSE COTRANSPORTER 4"/>
    <property type="match status" value="1"/>
</dbReference>
<keyword evidence="3 7" id="KW-0812">Transmembrane</keyword>
<feature type="transmembrane region" description="Helical" evidence="7">
    <location>
        <begin position="168"/>
        <end position="186"/>
    </location>
</feature>
<keyword evidence="5 7" id="KW-0472">Membrane</keyword>
<dbReference type="NCBIfam" id="TIGR00813">
    <property type="entry name" value="sss"/>
    <property type="match status" value="1"/>
</dbReference>
<evidence type="ECO:0000256" key="1">
    <source>
        <dbReference type="ARBA" id="ARBA00004141"/>
    </source>
</evidence>
<sequence>MDNLITNIDLLVLGAYVLVLCLVGWWAGKKEKLKADDYFLAGRSLPWYVVGTSQVASNISAPEIVGAIGGAFLYGICIAVWSWGNIMSFSLLIWLFIPFLLASRVFTIPQFLEKRFNPSMRLFFAIITILANITTFLAAVLYIGGLTLREVMGMKVEASSFMGLTMDWNLLIGIIVIAFFSGIWAIYGGLRSVAWTDFLTLIFIIAGITGISYFGLKSLSGEANSLVEGWKIMIERNEAQTGVWQEVVAQHAETIAGPGETSYNRLSVVQPLTHKVIPWPQLILITFTISIWYNVINQFIIQRILGAKSQWDARMGMVLAGYLKIVLPFLIVVPGLILFATHPELLRGEFNTLGTIADGAYLLLVKQYLPVGLVGLFLAALFGAIQSTVNSVLNSTSTIFTIDIVKEHINPNISEKAQIRCGVWSSIGFLVLSVMIAYGMFYFSDADIFVYVQSLYSFFAPPFAAVFLLGILWRRINGTGALWAVSLGFVLGISLKILVGMGVFDANFFPWLNSFLNQAAVNWAFCMVVCIVVSLMTAPPAPEKVSDSLTMNWSKLNIFEGISGSKWYHNILLWWGLFVVIIIALVIKFW</sequence>
<comment type="similarity">
    <text evidence="2 6">Belongs to the sodium:solute symporter (SSF) (TC 2.A.21) family.</text>
</comment>
<feature type="transmembrane region" description="Helical" evidence="7">
    <location>
        <begin position="89"/>
        <end position="112"/>
    </location>
</feature>
<protein>
    <submittedName>
        <fullName evidence="8">Sodium/solute symporter</fullName>
    </submittedName>
</protein>
<evidence type="ECO:0000256" key="5">
    <source>
        <dbReference type="ARBA" id="ARBA00023136"/>
    </source>
</evidence>
<dbReference type="Pfam" id="PF00474">
    <property type="entry name" value="SSF"/>
    <property type="match status" value="1"/>
</dbReference>
<gene>
    <name evidence="8" type="ORF">PQO03_04350</name>
</gene>
<dbReference type="Gene3D" id="1.20.1730.10">
    <property type="entry name" value="Sodium/glucose cotransporter"/>
    <property type="match status" value="1"/>
</dbReference>
<dbReference type="EMBL" id="CP117811">
    <property type="protein sequence ID" value="WDE97185.1"/>
    <property type="molecule type" value="Genomic_DNA"/>
</dbReference>
<dbReference type="Proteomes" id="UP001214250">
    <property type="component" value="Chromosome 1"/>
</dbReference>
<dbReference type="RefSeq" id="WP_274151420.1">
    <property type="nucleotide sequence ID" value="NZ_CP117811.1"/>
</dbReference>
<evidence type="ECO:0000256" key="2">
    <source>
        <dbReference type="ARBA" id="ARBA00006434"/>
    </source>
</evidence>
<dbReference type="InterPro" id="IPR001734">
    <property type="entry name" value="Na/solute_symporter"/>
</dbReference>
<evidence type="ECO:0000256" key="7">
    <source>
        <dbReference type="SAM" id="Phobius"/>
    </source>
</evidence>
<feature type="transmembrane region" description="Helical" evidence="7">
    <location>
        <begin position="317"/>
        <end position="340"/>
    </location>
</feature>
<dbReference type="PROSITE" id="PS50283">
    <property type="entry name" value="NA_SOLUT_SYMP_3"/>
    <property type="match status" value="1"/>
</dbReference>
<dbReference type="PANTHER" id="PTHR11819">
    <property type="entry name" value="SOLUTE CARRIER FAMILY 5"/>
    <property type="match status" value="1"/>
</dbReference>
<evidence type="ECO:0000256" key="6">
    <source>
        <dbReference type="RuleBase" id="RU362091"/>
    </source>
</evidence>
<evidence type="ECO:0000256" key="4">
    <source>
        <dbReference type="ARBA" id="ARBA00022989"/>
    </source>
</evidence>
<feature type="transmembrane region" description="Helical" evidence="7">
    <location>
        <begin position="6"/>
        <end position="27"/>
    </location>
</feature>
<feature type="transmembrane region" description="Helical" evidence="7">
    <location>
        <begin position="276"/>
        <end position="296"/>
    </location>
</feature>
<feature type="transmembrane region" description="Helical" evidence="7">
    <location>
        <begin position="455"/>
        <end position="473"/>
    </location>
</feature>
<feature type="transmembrane region" description="Helical" evidence="7">
    <location>
        <begin position="421"/>
        <end position="443"/>
    </location>
</feature>
<reference evidence="8 9" key="1">
    <citation type="submission" date="2023-02" db="EMBL/GenBank/DDBJ databases">
        <title>Genome sequence of Lentisphaera profundi SAORIC-696.</title>
        <authorList>
            <person name="Kim e."/>
            <person name="Cho J.-C."/>
            <person name="Choi A."/>
            <person name="Kang I."/>
        </authorList>
    </citation>
    <scope>NUCLEOTIDE SEQUENCE [LARGE SCALE GENOMIC DNA]</scope>
    <source>
        <strain evidence="8 9">SAORIC-696</strain>
    </source>
</reference>
<accession>A0ABY7VSL0</accession>
<feature type="transmembrane region" description="Helical" evidence="7">
    <location>
        <begin position="519"/>
        <end position="538"/>
    </location>
</feature>
<feature type="transmembrane region" description="Helical" evidence="7">
    <location>
        <begin position="480"/>
        <end position="499"/>
    </location>
</feature>
<feature type="transmembrane region" description="Helical" evidence="7">
    <location>
        <begin position="571"/>
        <end position="589"/>
    </location>
</feature>
<evidence type="ECO:0000313" key="9">
    <source>
        <dbReference type="Proteomes" id="UP001214250"/>
    </source>
</evidence>
<keyword evidence="9" id="KW-1185">Reference proteome</keyword>
<name>A0ABY7VSL0_9BACT</name>
<evidence type="ECO:0000256" key="3">
    <source>
        <dbReference type="ARBA" id="ARBA00022692"/>
    </source>
</evidence>
<dbReference type="InterPro" id="IPR038377">
    <property type="entry name" value="Na/Glc_symporter_sf"/>
</dbReference>